<name>K0RM52_THAOC</name>
<sequence>MSSKRTIVITGGLGNLGTKLSHHLLESSAEYSVTLLEHPNFVKPGVAHKDAKVLPIDLCNPKDEDEAALKGVLLGADTLVHFSAVNPGISNPTLVISIQTQTGANQLSQWIMVSTFFSLQSYAKVRSVGIVRNEFVLTTFSLTALFGSLAYTVRRVILASSNHVMGGYKDDETFGPGSVYPHSDPRVGTVPLDPQTEKVSGDAKAYAAAKLAQERCAMQLARLYGQTTTFVVLRIGWCQPGENHPSTLSAAGSPPEFLLDGDGAKPPEISEGDRKDEGWFKRMWLSNIDFLSYFVAAIKVDVPTDDSGGRGVHRNARKGFLLVNAMSRNKDEKWNLEETEKWLGVISRSDSLA</sequence>
<protein>
    <recommendedName>
        <fullName evidence="3">NAD-dependent epimerase/dehydratase domain-containing protein</fullName>
    </recommendedName>
</protein>
<dbReference type="OrthoDB" id="202470at2759"/>
<dbReference type="Gene3D" id="3.40.50.720">
    <property type="entry name" value="NAD(P)-binding Rossmann-like Domain"/>
    <property type="match status" value="1"/>
</dbReference>
<evidence type="ECO:0000313" key="5">
    <source>
        <dbReference type="Proteomes" id="UP000266841"/>
    </source>
</evidence>
<keyword evidence="2" id="KW-0119">Carbohydrate metabolism</keyword>
<reference evidence="4 5" key="1">
    <citation type="journal article" date="2012" name="Genome Biol.">
        <title>Genome and low-iron response of an oceanic diatom adapted to chronic iron limitation.</title>
        <authorList>
            <person name="Lommer M."/>
            <person name="Specht M."/>
            <person name="Roy A.S."/>
            <person name="Kraemer L."/>
            <person name="Andreson R."/>
            <person name="Gutowska M.A."/>
            <person name="Wolf J."/>
            <person name="Bergner S.V."/>
            <person name="Schilhabel M.B."/>
            <person name="Klostermeier U.C."/>
            <person name="Beiko R.G."/>
            <person name="Rosenstiel P."/>
            <person name="Hippler M."/>
            <person name="Laroche J."/>
        </authorList>
    </citation>
    <scope>NUCLEOTIDE SEQUENCE [LARGE SCALE GENOMIC DNA]</scope>
    <source>
        <strain evidence="4 5">CCMP1005</strain>
    </source>
</reference>
<evidence type="ECO:0000259" key="3">
    <source>
        <dbReference type="Pfam" id="PF01370"/>
    </source>
</evidence>
<evidence type="ECO:0000313" key="4">
    <source>
        <dbReference type="EMBL" id="EJK47802.1"/>
    </source>
</evidence>
<gene>
    <name evidence="4" type="ORF">THAOC_33456</name>
</gene>
<keyword evidence="5" id="KW-1185">Reference proteome</keyword>
<evidence type="ECO:0000256" key="2">
    <source>
        <dbReference type="ARBA" id="ARBA00023277"/>
    </source>
</evidence>
<dbReference type="AlphaFoldDB" id="K0RM52"/>
<keyword evidence="1" id="KW-0521">NADP</keyword>
<dbReference type="OMA" id="VLRIGWC"/>
<organism evidence="4 5">
    <name type="scientific">Thalassiosira oceanica</name>
    <name type="common">Marine diatom</name>
    <dbReference type="NCBI Taxonomy" id="159749"/>
    <lineage>
        <taxon>Eukaryota</taxon>
        <taxon>Sar</taxon>
        <taxon>Stramenopiles</taxon>
        <taxon>Ochrophyta</taxon>
        <taxon>Bacillariophyta</taxon>
        <taxon>Coscinodiscophyceae</taxon>
        <taxon>Thalassiosirophycidae</taxon>
        <taxon>Thalassiosirales</taxon>
        <taxon>Thalassiosiraceae</taxon>
        <taxon>Thalassiosira</taxon>
    </lineage>
</organism>
<dbReference type="SUPFAM" id="SSF51735">
    <property type="entry name" value="NAD(P)-binding Rossmann-fold domains"/>
    <property type="match status" value="1"/>
</dbReference>
<dbReference type="Proteomes" id="UP000266841">
    <property type="component" value="Unassembled WGS sequence"/>
</dbReference>
<dbReference type="PANTHER" id="PTHR43103">
    <property type="entry name" value="NUCLEOSIDE-DIPHOSPHATE-SUGAR EPIMERASE"/>
    <property type="match status" value="1"/>
</dbReference>
<proteinExistence type="predicted"/>
<dbReference type="InterPro" id="IPR001509">
    <property type="entry name" value="Epimerase_deHydtase"/>
</dbReference>
<dbReference type="Pfam" id="PF01370">
    <property type="entry name" value="Epimerase"/>
    <property type="match status" value="1"/>
</dbReference>
<evidence type="ECO:0000256" key="1">
    <source>
        <dbReference type="ARBA" id="ARBA00022857"/>
    </source>
</evidence>
<dbReference type="EMBL" id="AGNL01046612">
    <property type="protein sequence ID" value="EJK47802.1"/>
    <property type="molecule type" value="Genomic_DNA"/>
</dbReference>
<dbReference type="InterPro" id="IPR036291">
    <property type="entry name" value="NAD(P)-bd_dom_sf"/>
</dbReference>
<comment type="caution">
    <text evidence="4">The sequence shown here is derived from an EMBL/GenBank/DDBJ whole genome shotgun (WGS) entry which is preliminary data.</text>
</comment>
<dbReference type="PANTHER" id="PTHR43103:SF3">
    <property type="entry name" value="ADP-L-GLYCERO-D-MANNO-HEPTOSE-6-EPIMERASE"/>
    <property type="match status" value="1"/>
</dbReference>
<accession>K0RM52</accession>
<dbReference type="eggNOG" id="ENOG502S4PZ">
    <property type="taxonomic scope" value="Eukaryota"/>
</dbReference>
<feature type="domain" description="NAD-dependent epimerase/dehydratase" evidence="3">
    <location>
        <begin position="7"/>
        <end position="231"/>
    </location>
</feature>